<gene>
    <name evidence="1" type="primary">g11153</name>
    <name evidence="1" type="ORF">NpPPO83_00011153</name>
</gene>
<evidence type="ECO:0000313" key="1">
    <source>
        <dbReference type="EMBL" id="GME27193.1"/>
    </source>
</evidence>
<dbReference type="Proteomes" id="UP001165186">
    <property type="component" value="Unassembled WGS sequence"/>
</dbReference>
<reference evidence="1" key="1">
    <citation type="submission" date="2024-09" db="EMBL/GenBank/DDBJ databases">
        <title>Draft Genome Sequences of Neofusicoccum parvum.</title>
        <authorList>
            <person name="Ashida A."/>
            <person name="Camagna M."/>
            <person name="Tanaka A."/>
            <person name="Takemoto D."/>
        </authorList>
    </citation>
    <scope>NUCLEOTIDE SEQUENCE</scope>
    <source>
        <strain evidence="1">PPO83</strain>
    </source>
</reference>
<comment type="caution">
    <text evidence="1">The sequence shown here is derived from an EMBL/GenBank/DDBJ whole genome shotgun (WGS) entry which is preliminary data.</text>
</comment>
<dbReference type="EMBL" id="BSXG01000035">
    <property type="protein sequence ID" value="GME27193.1"/>
    <property type="molecule type" value="Genomic_DNA"/>
</dbReference>
<accession>A0ACB5S370</accession>
<name>A0ACB5S370_9PEZI</name>
<keyword evidence="2" id="KW-1185">Reference proteome</keyword>
<protein>
    <submittedName>
        <fullName evidence="1">Uncharacterized protein</fullName>
    </submittedName>
</protein>
<sequence length="302" mass="32379">MADFFDTLGDTLDDTPSLPHSAPPSPPPPPPPSPTTGPVPQHRLPISSLTTATTPSTAAWALSPNITRSIRVTIRASIRGAAHPRIHARHACLALAKRHLLPVLDDADAGVVPFPPGATGAMRLAAPRLRRGWRWWMTADEMKEGLSGPVGCGPPESRMGDVWSVDAGAYGGIRVEWKDFGAAGFEEGVEEEEDEEEDEEMVESSDQNEEAGNDDNDDEHWDENGGILLDGVGEAEAGDYYGLMKDYDGDVSDSDSDSDSEMDLDEDEQEDDGDKFDGFDGDHTGGHATGDHEHPGNIGQAK</sequence>
<organism evidence="1 2">
    <name type="scientific">Neofusicoccum parvum</name>
    <dbReference type="NCBI Taxonomy" id="310453"/>
    <lineage>
        <taxon>Eukaryota</taxon>
        <taxon>Fungi</taxon>
        <taxon>Dikarya</taxon>
        <taxon>Ascomycota</taxon>
        <taxon>Pezizomycotina</taxon>
        <taxon>Dothideomycetes</taxon>
        <taxon>Dothideomycetes incertae sedis</taxon>
        <taxon>Botryosphaeriales</taxon>
        <taxon>Botryosphaeriaceae</taxon>
        <taxon>Neofusicoccum</taxon>
    </lineage>
</organism>
<evidence type="ECO:0000313" key="2">
    <source>
        <dbReference type="Proteomes" id="UP001165186"/>
    </source>
</evidence>
<proteinExistence type="predicted"/>